<evidence type="ECO:0000313" key="6">
    <source>
        <dbReference type="Proteomes" id="UP000324897"/>
    </source>
</evidence>
<dbReference type="Gene3D" id="3.40.50.1110">
    <property type="entry name" value="SGNH hydrolase"/>
    <property type="match status" value="1"/>
</dbReference>
<reference evidence="5 6" key="1">
    <citation type="journal article" date="2019" name="Sci. Rep.">
        <title>A high-quality genome of Eragrostis curvula grass provides insights into Poaceae evolution and supports new strategies to enhance forage quality.</title>
        <authorList>
            <person name="Carballo J."/>
            <person name="Santos B.A.C.M."/>
            <person name="Zappacosta D."/>
            <person name="Garbus I."/>
            <person name="Selva J.P."/>
            <person name="Gallo C.A."/>
            <person name="Diaz A."/>
            <person name="Albertini E."/>
            <person name="Caccamo M."/>
            <person name="Echenique V."/>
        </authorList>
    </citation>
    <scope>NUCLEOTIDE SEQUENCE [LARGE SCALE GENOMIC DNA]</scope>
    <source>
        <strain evidence="6">cv. Victoria</strain>
        <tissue evidence="5">Leaf</tissue>
    </source>
</reference>
<keyword evidence="4" id="KW-0732">Signal</keyword>
<organism evidence="5 6">
    <name type="scientific">Eragrostis curvula</name>
    <name type="common">weeping love grass</name>
    <dbReference type="NCBI Taxonomy" id="38414"/>
    <lineage>
        <taxon>Eukaryota</taxon>
        <taxon>Viridiplantae</taxon>
        <taxon>Streptophyta</taxon>
        <taxon>Embryophyta</taxon>
        <taxon>Tracheophyta</taxon>
        <taxon>Spermatophyta</taxon>
        <taxon>Magnoliopsida</taxon>
        <taxon>Liliopsida</taxon>
        <taxon>Poales</taxon>
        <taxon>Poaceae</taxon>
        <taxon>PACMAD clade</taxon>
        <taxon>Chloridoideae</taxon>
        <taxon>Eragrostideae</taxon>
        <taxon>Eragrostidinae</taxon>
        <taxon>Eragrostis</taxon>
    </lineage>
</organism>
<sequence length="363" mass="39543">MQQGRSQRLMSMKILPVVCCILLVLICGGCHVDAARRHSDRRRGYKLLVFGDSFADTGNRAPATSEKTSASRMWYYPYGSSDSAHGNRATGRLSDGLVQSDFLARIVGLDECPSPYRVWDRNAEFSGVNFAVAGAGALDGSPDVPSLSQQISQLRRLVDAGDIDDSDLDDSVALIAIDGLKDYASVDETTSANQIGALSQDVTDEIVDGVRRLQRLGVSKVLVNTVPPIGCQPWRSLSTGYNSCDNKGDMISIMHNTALTQKLRSSSRGGVLVLDLYAIFNNLLAGDSNSGFRHNNRPLLAPCCDTADPSGFCGQEDSWGRRLYSVCPAPDHTFYWDYVHPTQAAWRAVMNQLQGPIQDFLGI</sequence>
<dbReference type="GO" id="GO:0006629">
    <property type="term" value="P:lipid metabolic process"/>
    <property type="evidence" value="ECO:0007669"/>
    <property type="project" value="UniProtKB-KW"/>
</dbReference>
<dbReference type="AlphaFoldDB" id="A0A5J9UAV2"/>
<keyword evidence="2" id="KW-0378">Hydrolase</keyword>
<protein>
    <recommendedName>
        <fullName evidence="7">SGNH hydrolase-type esterase domain-containing protein</fullName>
    </recommendedName>
</protein>
<evidence type="ECO:0000256" key="1">
    <source>
        <dbReference type="ARBA" id="ARBA00008668"/>
    </source>
</evidence>
<proteinExistence type="inferred from homology"/>
<dbReference type="GO" id="GO:0016788">
    <property type="term" value="F:hydrolase activity, acting on ester bonds"/>
    <property type="evidence" value="ECO:0007669"/>
    <property type="project" value="InterPro"/>
</dbReference>
<dbReference type="Gramene" id="TVU20614">
    <property type="protein sequence ID" value="TVU20614"/>
    <property type="gene ID" value="EJB05_36829"/>
</dbReference>
<feature type="chain" id="PRO_5023841161" description="SGNH hydrolase-type esterase domain-containing protein" evidence="4">
    <location>
        <begin position="35"/>
        <end position="363"/>
    </location>
</feature>
<dbReference type="SUPFAM" id="SSF52266">
    <property type="entry name" value="SGNH hydrolase"/>
    <property type="match status" value="1"/>
</dbReference>
<feature type="signal peptide" evidence="4">
    <location>
        <begin position="1"/>
        <end position="34"/>
    </location>
</feature>
<keyword evidence="6" id="KW-1185">Reference proteome</keyword>
<dbReference type="PANTHER" id="PTHR46020">
    <property type="entry name" value="OSJNBB0059K02.9 PROTEIN"/>
    <property type="match status" value="1"/>
</dbReference>
<dbReference type="InterPro" id="IPR036514">
    <property type="entry name" value="SGNH_hydro_sf"/>
</dbReference>
<comment type="caution">
    <text evidence="5">The sequence shown here is derived from an EMBL/GenBank/DDBJ whole genome shotgun (WGS) entry which is preliminary data.</text>
</comment>
<evidence type="ECO:0000256" key="2">
    <source>
        <dbReference type="ARBA" id="ARBA00022801"/>
    </source>
</evidence>
<accession>A0A5J9UAV2</accession>
<keyword evidence="3" id="KW-0443">Lipid metabolism</keyword>
<evidence type="ECO:0000256" key="3">
    <source>
        <dbReference type="ARBA" id="ARBA00023098"/>
    </source>
</evidence>
<name>A0A5J9UAV2_9POAL</name>
<dbReference type="EMBL" id="RWGY01000029">
    <property type="protein sequence ID" value="TVU20614.1"/>
    <property type="molecule type" value="Genomic_DNA"/>
</dbReference>
<dbReference type="PANTHER" id="PTHR46020:SF15">
    <property type="entry name" value="SGNH HYDROLASE-TYPE ESTERASE DOMAIN-CONTAINING PROTEIN"/>
    <property type="match status" value="1"/>
</dbReference>
<dbReference type="OrthoDB" id="671228at2759"/>
<evidence type="ECO:0000256" key="4">
    <source>
        <dbReference type="SAM" id="SignalP"/>
    </source>
</evidence>
<dbReference type="InterPro" id="IPR001087">
    <property type="entry name" value="GDSL"/>
</dbReference>
<comment type="similarity">
    <text evidence="1">Belongs to the 'GDSL' lipolytic enzyme family.</text>
</comment>
<evidence type="ECO:0008006" key="7">
    <source>
        <dbReference type="Google" id="ProtNLM"/>
    </source>
</evidence>
<evidence type="ECO:0000313" key="5">
    <source>
        <dbReference type="EMBL" id="TVU20614.1"/>
    </source>
</evidence>
<dbReference type="Pfam" id="PF00657">
    <property type="entry name" value="Lipase_GDSL"/>
    <property type="match status" value="1"/>
</dbReference>
<dbReference type="Proteomes" id="UP000324897">
    <property type="component" value="Chromosome 7"/>
</dbReference>
<gene>
    <name evidence="5" type="ORF">EJB05_36829</name>
</gene>